<organism evidence="1 2">
    <name type="scientific">Romanomermis culicivorax</name>
    <name type="common">Nematode worm</name>
    <dbReference type="NCBI Taxonomy" id="13658"/>
    <lineage>
        <taxon>Eukaryota</taxon>
        <taxon>Metazoa</taxon>
        <taxon>Ecdysozoa</taxon>
        <taxon>Nematoda</taxon>
        <taxon>Enoplea</taxon>
        <taxon>Dorylaimia</taxon>
        <taxon>Mermithida</taxon>
        <taxon>Mermithoidea</taxon>
        <taxon>Mermithidae</taxon>
        <taxon>Romanomermis</taxon>
    </lineage>
</organism>
<dbReference type="WBParaSite" id="nRc.2.0.1.t33079-RA">
    <property type="protein sequence ID" value="nRc.2.0.1.t33079-RA"/>
    <property type="gene ID" value="nRc.2.0.1.g33079"/>
</dbReference>
<reference evidence="2" key="1">
    <citation type="submission" date="2022-11" db="UniProtKB">
        <authorList>
            <consortium name="WormBaseParasite"/>
        </authorList>
    </citation>
    <scope>IDENTIFICATION</scope>
</reference>
<dbReference type="Proteomes" id="UP000887565">
    <property type="component" value="Unplaced"/>
</dbReference>
<keyword evidence="1" id="KW-1185">Reference proteome</keyword>
<proteinExistence type="predicted"/>
<sequence>FFLYQNGLAGVALRGSTIYDIYLNVKICNLRVCCILIDETATLFHIMRQFFFRPSVMVISIFIVHSTDIVQRMENFVPDDGAQSAQICDPYM</sequence>
<name>A0A915K4E5_ROMCU</name>
<dbReference type="AlphaFoldDB" id="A0A915K4E5"/>
<evidence type="ECO:0000313" key="2">
    <source>
        <dbReference type="WBParaSite" id="nRc.2.0.1.t33079-RA"/>
    </source>
</evidence>
<evidence type="ECO:0000313" key="1">
    <source>
        <dbReference type="Proteomes" id="UP000887565"/>
    </source>
</evidence>
<protein>
    <submittedName>
        <fullName evidence="2">Uncharacterized protein</fullName>
    </submittedName>
</protein>
<accession>A0A915K4E5</accession>